<feature type="region of interest" description="Disordered" evidence="7">
    <location>
        <begin position="334"/>
        <end position="407"/>
    </location>
</feature>
<feature type="compositionally biased region" description="Basic and acidic residues" evidence="7">
    <location>
        <begin position="646"/>
        <end position="664"/>
    </location>
</feature>
<gene>
    <name evidence="14" type="ORF">SCP_0412160</name>
</gene>
<dbReference type="PROSITE" id="PS50222">
    <property type="entry name" value="EF_HAND_2"/>
    <property type="match status" value="1"/>
</dbReference>
<feature type="compositionally biased region" description="Low complexity" evidence="7">
    <location>
        <begin position="860"/>
        <end position="869"/>
    </location>
</feature>
<feature type="compositionally biased region" description="Pro residues" evidence="7">
    <location>
        <begin position="1108"/>
        <end position="1117"/>
    </location>
</feature>
<dbReference type="PRINTS" id="PR01217">
    <property type="entry name" value="PRICHEXTENSN"/>
</dbReference>
<dbReference type="Pfam" id="PF12763">
    <property type="entry name" value="EH"/>
    <property type="match status" value="1"/>
</dbReference>
<dbReference type="PROSITE" id="PS51082">
    <property type="entry name" value="WH2"/>
    <property type="match status" value="1"/>
</dbReference>
<feature type="compositionally biased region" description="Basic and acidic residues" evidence="7">
    <location>
        <begin position="683"/>
        <end position="728"/>
    </location>
</feature>
<dbReference type="Pfam" id="PF00621">
    <property type="entry name" value="RhoGEF"/>
    <property type="match status" value="1"/>
</dbReference>
<dbReference type="RefSeq" id="XP_027613742.1">
    <property type="nucleotide sequence ID" value="XM_027757941.1"/>
</dbReference>
<evidence type="ECO:0000259" key="12">
    <source>
        <dbReference type="PROSITE" id="PS50222"/>
    </source>
</evidence>
<feature type="domain" description="EF-hand" evidence="12">
    <location>
        <begin position="260"/>
        <end position="295"/>
    </location>
</feature>
<feature type="compositionally biased region" description="Low complexity" evidence="7">
    <location>
        <begin position="1567"/>
        <end position="1588"/>
    </location>
</feature>
<feature type="compositionally biased region" description="Low complexity" evidence="7">
    <location>
        <begin position="1069"/>
        <end position="1086"/>
    </location>
</feature>
<feature type="compositionally biased region" description="Pro residues" evidence="7">
    <location>
        <begin position="912"/>
        <end position="925"/>
    </location>
</feature>
<evidence type="ECO:0000313" key="15">
    <source>
        <dbReference type="Proteomes" id="UP000287166"/>
    </source>
</evidence>
<dbReference type="PANTHER" id="PTHR46006:SF6">
    <property type="entry name" value="INTERSECTIN-2 ISOFORM X1"/>
    <property type="match status" value="1"/>
</dbReference>
<dbReference type="InterPro" id="IPR011993">
    <property type="entry name" value="PH-like_dom_sf"/>
</dbReference>
<evidence type="ECO:0000256" key="4">
    <source>
        <dbReference type="ARBA" id="ARBA00022443"/>
    </source>
</evidence>
<dbReference type="SMART" id="SM00233">
    <property type="entry name" value="PH"/>
    <property type="match status" value="1"/>
</dbReference>
<feature type="compositionally biased region" description="Polar residues" evidence="7">
    <location>
        <begin position="393"/>
        <end position="402"/>
    </location>
</feature>
<dbReference type="SMART" id="SM00325">
    <property type="entry name" value="RhoGEF"/>
    <property type="match status" value="1"/>
</dbReference>
<dbReference type="InterPro" id="IPR003124">
    <property type="entry name" value="WH2_dom"/>
</dbReference>
<feature type="compositionally biased region" description="Acidic residues" evidence="7">
    <location>
        <begin position="1024"/>
        <end position="1045"/>
    </location>
</feature>
<feature type="compositionally biased region" description="Basic and acidic residues" evidence="7">
    <location>
        <begin position="818"/>
        <end position="854"/>
    </location>
</feature>
<comment type="subcellular location">
    <subcellularLocation>
        <location evidence="1">Cytoplasm</location>
    </subcellularLocation>
</comment>
<keyword evidence="4 6" id="KW-0728">SH3 domain</keyword>
<dbReference type="InterPro" id="IPR001452">
    <property type="entry name" value="SH3_domain"/>
</dbReference>
<evidence type="ECO:0000256" key="7">
    <source>
        <dbReference type="SAM" id="MobiDB-lite"/>
    </source>
</evidence>
<evidence type="ECO:0000256" key="6">
    <source>
        <dbReference type="PROSITE-ProRule" id="PRU00192"/>
    </source>
</evidence>
<dbReference type="InterPro" id="IPR002048">
    <property type="entry name" value="EF_hand_dom"/>
</dbReference>
<feature type="compositionally biased region" description="Acidic residues" evidence="7">
    <location>
        <begin position="1428"/>
        <end position="1442"/>
    </location>
</feature>
<feature type="compositionally biased region" description="Pro residues" evidence="7">
    <location>
        <begin position="752"/>
        <end position="779"/>
    </location>
</feature>
<feature type="compositionally biased region" description="Low complexity" evidence="7">
    <location>
        <begin position="39"/>
        <end position="85"/>
    </location>
</feature>
<dbReference type="SMART" id="SM00326">
    <property type="entry name" value="SH3"/>
    <property type="match status" value="2"/>
</dbReference>
<dbReference type="GO" id="GO:0035556">
    <property type="term" value="P:intracellular signal transduction"/>
    <property type="evidence" value="ECO:0007669"/>
    <property type="project" value="InterPro"/>
</dbReference>
<dbReference type="Gene3D" id="2.30.29.30">
    <property type="entry name" value="Pleckstrin-homology domain (PH domain)/Phosphotyrosine-binding domain (PTB)"/>
    <property type="match status" value="1"/>
</dbReference>
<name>A0A401GL09_9APHY</name>
<dbReference type="GO" id="GO:0005737">
    <property type="term" value="C:cytoplasm"/>
    <property type="evidence" value="ECO:0007669"/>
    <property type="project" value="UniProtKB-SubCell"/>
</dbReference>
<dbReference type="GO" id="GO:0003779">
    <property type="term" value="F:actin binding"/>
    <property type="evidence" value="ECO:0007669"/>
    <property type="project" value="InterPro"/>
</dbReference>
<dbReference type="SUPFAM" id="SSF47473">
    <property type="entry name" value="EF-hand"/>
    <property type="match status" value="1"/>
</dbReference>
<feature type="compositionally biased region" description="Low complexity" evidence="7">
    <location>
        <begin position="18"/>
        <end position="29"/>
    </location>
</feature>
<organism evidence="14 15">
    <name type="scientific">Sparassis crispa</name>
    <dbReference type="NCBI Taxonomy" id="139825"/>
    <lineage>
        <taxon>Eukaryota</taxon>
        <taxon>Fungi</taxon>
        <taxon>Dikarya</taxon>
        <taxon>Basidiomycota</taxon>
        <taxon>Agaricomycotina</taxon>
        <taxon>Agaricomycetes</taxon>
        <taxon>Polyporales</taxon>
        <taxon>Sparassidaceae</taxon>
        <taxon>Sparassis</taxon>
    </lineage>
</organism>
<dbReference type="GO" id="GO:0005509">
    <property type="term" value="F:calcium ion binding"/>
    <property type="evidence" value="ECO:0007669"/>
    <property type="project" value="InterPro"/>
</dbReference>
<dbReference type="InterPro" id="IPR000261">
    <property type="entry name" value="EH_dom"/>
</dbReference>
<dbReference type="Pfam" id="PF14604">
    <property type="entry name" value="SH3_9"/>
    <property type="match status" value="1"/>
</dbReference>
<evidence type="ECO:0000256" key="5">
    <source>
        <dbReference type="ARBA" id="ARBA00022490"/>
    </source>
</evidence>
<evidence type="ECO:0000313" key="14">
    <source>
        <dbReference type="EMBL" id="GBE82829.1"/>
    </source>
</evidence>
<feature type="region of interest" description="Disordered" evidence="7">
    <location>
        <begin position="485"/>
        <end position="1141"/>
    </location>
</feature>
<evidence type="ECO:0000256" key="1">
    <source>
        <dbReference type="ARBA" id="ARBA00004496"/>
    </source>
</evidence>
<feature type="compositionally biased region" description="Polar residues" evidence="7">
    <location>
        <begin position="964"/>
        <end position="974"/>
    </location>
</feature>
<reference evidence="14 15" key="1">
    <citation type="journal article" date="2018" name="Sci. Rep.">
        <title>Genome sequence of the cauliflower mushroom Sparassis crispa (Hanabiratake) and its association with beneficial usage.</title>
        <authorList>
            <person name="Kiyama R."/>
            <person name="Furutani Y."/>
            <person name="Kawaguchi K."/>
            <person name="Nakanishi T."/>
        </authorList>
    </citation>
    <scope>NUCLEOTIDE SEQUENCE [LARGE SCALE GENOMIC DNA]</scope>
</reference>
<evidence type="ECO:0000256" key="3">
    <source>
        <dbReference type="ARBA" id="ARBA00020728"/>
    </source>
</evidence>
<dbReference type="SMART" id="SM00027">
    <property type="entry name" value="EH"/>
    <property type="match status" value="1"/>
</dbReference>
<feature type="compositionally biased region" description="Pro residues" evidence="7">
    <location>
        <begin position="1087"/>
        <end position="1100"/>
    </location>
</feature>
<feature type="domain" description="WH2" evidence="13">
    <location>
        <begin position="1142"/>
        <end position="1159"/>
    </location>
</feature>
<dbReference type="EMBL" id="BFAD01000004">
    <property type="protein sequence ID" value="GBE82829.1"/>
    <property type="molecule type" value="Genomic_DNA"/>
</dbReference>
<feature type="compositionally biased region" description="Low complexity" evidence="7">
    <location>
        <begin position="1131"/>
        <end position="1140"/>
    </location>
</feature>
<dbReference type="PROSITE" id="PS50003">
    <property type="entry name" value="PH_DOMAIN"/>
    <property type="match status" value="1"/>
</dbReference>
<dbReference type="InterPro" id="IPR001331">
    <property type="entry name" value="GDS_CDC24_CS"/>
</dbReference>
<dbReference type="InParanoid" id="A0A401GL09"/>
<dbReference type="InterPro" id="IPR000219">
    <property type="entry name" value="DH_dom"/>
</dbReference>
<dbReference type="SUPFAM" id="SSF48065">
    <property type="entry name" value="DBL homology domain (DH-domain)"/>
    <property type="match status" value="1"/>
</dbReference>
<feature type="compositionally biased region" description="Basic and acidic residues" evidence="7">
    <location>
        <begin position="1520"/>
        <end position="1530"/>
    </location>
</feature>
<feature type="region of interest" description="Disordered" evidence="7">
    <location>
        <begin position="13"/>
        <end position="95"/>
    </location>
</feature>
<dbReference type="InterPro" id="IPR051480">
    <property type="entry name" value="Endocytic_GEF_Adapter"/>
</dbReference>
<feature type="compositionally biased region" description="Pro residues" evidence="7">
    <location>
        <begin position="870"/>
        <end position="902"/>
    </location>
</feature>
<comment type="caution">
    <text evidence="14">The sequence shown here is derived from an EMBL/GenBank/DDBJ whole genome shotgun (WGS) entry which is preliminary data.</text>
</comment>
<dbReference type="CDD" id="cd00160">
    <property type="entry name" value="RhoGEF"/>
    <property type="match status" value="1"/>
</dbReference>
<keyword evidence="5" id="KW-0963">Cytoplasm</keyword>
<feature type="domain" description="PH" evidence="9">
    <location>
        <begin position="1878"/>
        <end position="1972"/>
    </location>
</feature>
<feature type="compositionally biased region" description="Basic and acidic residues" evidence="7">
    <location>
        <begin position="1460"/>
        <end position="1469"/>
    </location>
</feature>
<feature type="compositionally biased region" description="Pro residues" evidence="7">
    <location>
        <begin position="787"/>
        <end position="808"/>
    </location>
</feature>
<dbReference type="CDD" id="cd00174">
    <property type="entry name" value="SH3"/>
    <property type="match status" value="1"/>
</dbReference>
<evidence type="ECO:0000259" key="10">
    <source>
        <dbReference type="PROSITE" id="PS50010"/>
    </source>
</evidence>
<feature type="domain" description="SH3" evidence="8">
    <location>
        <begin position="1273"/>
        <end position="1335"/>
    </location>
</feature>
<dbReference type="GO" id="GO:0005085">
    <property type="term" value="F:guanyl-nucleotide exchange factor activity"/>
    <property type="evidence" value="ECO:0007669"/>
    <property type="project" value="InterPro"/>
</dbReference>
<dbReference type="Proteomes" id="UP000287166">
    <property type="component" value="Unassembled WGS sequence"/>
</dbReference>
<feature type="compositionally biased region" description="Pro residues" evidence="7">
    <location>
        <begin position="86"/>
        <end position="95"/>
    </location>
</feature>
<feature type="compositionally biased region" description="Basic and acidic residues" evidence="7">
    <location>
        <begin position="485"/>
        <end position="604"/>
    </location>
</feature>
<evidence type="ECO:0000256" key="2">
    <source>
        <dbReference type="ARBA" id="ARBA00015110"/>
    </source>
</evidence>
<feature type="region of interest" description="Disordered" evidence="7">
    <location>
        <begin position="1486"/>
        <end position="1536"/>
    </location>
</feature>
<feature type="compositionally biased region" description="Pro residues" evidence="7">
    <location>
        <begin position="979"/>
        <end position="1008"/>
    </location>
</feature>
<evidence type="ECO:0000259" key="8">
    <source>
        <dbReference type="PROSITE" id="PS50002"/>
    </source>
</evidence>
<evidence type="ECO:0000259" key="13">
    <source>
        <dbReference type="PROSITE" id="PS51082"/>
    </source>
</evidence>
<dbReference type="SUPFAM" id="SSF50044">
    <property type="entry name" value="SH3-domain"/>
    <property type="match status" value="2"/>
</dbReference>
<feature type="compositionally biased region" description="Pro residues" evidence="7">
    <location>
        <begin position="629"/>
        <end position="639"/>
    </location>
</feature>
<feature type="compositionally biased region" description="Low complexity" evidence="7">
    <location>
        <begin position="950"/>
        <end position="963"/>
    </location>
</feature>
<dbReference type="PROSITE" id="PS50002">
    <property type="entry name" value="SH3"/>
    <property type="match status" value="1"/>
</dbReference>
<dbReference type="PANTHER" id="PTHR46006">
    <property type="entry name" value="RHO GUANINE NUCLEOTIDE EXCHANGE FACTOR AT 64C, ISOFORM A"/>
    <property type="match status" value="1"/>
</dbReference>
<dbReference type="PROSITE" id="PS00741">
    <property type="entry name" value="DH_1"/>
    <property type="match status" value="1"/>
</dbReference>
<dbReference type="PROSITE" id="PS50031">
    <property type="entry name" value="EH"/>
    <property type="match status" value="1"/>
</dbReference>
<dbReference type="InterPro" id="IPR035899">
    <property type="entry name" value="DBL_dom_sf"/>
</dbReference>
<dbReference type="Gene3D" id="2.30.30.40">
    <property type="entry name" value="SH3 Domains"/>
    <property type="match status" value="2"/>
</dbReference>
<dbReference type="InterPro" id="IPR036028">
    <property type="entry name" value="SH3-like_dom_sf"/>
</dbReference>
<dbReference type="InterPro" id="IPR011992">
    <property type="entry name" value="EF-hand-dom_pair"/>
</dbReference>
<dbReference type="SUPFAM" id="SSF50729">
    <property type="entry name" value="PH domain-like"/>
    <property type="match status" value="1"/>
</dbReference>
<evidence type="ECO:0000259" key="9">
    <source>
        <dbReference type="PROSITE" id="PS50003"/>
    </source>
</evidence>
<feature type="compositionally biased region" description="Pro residues" evidence="7">
    <location>
        <begin position="611"/>
        <end position="621"/>
    </location>
</feature>
<feature type="region of interest" description="Disordered" evidence="7">
    <location>
        <begin position="1564"/>
        <end position="1589"/>
    </location>
</feature>
<protein>
    <recommendedName>
        <fullName evidence="2">Actin cytoskeleton-regulatory complex protein PAN1</fullName>
    </recommendedName>
    <alternativeName>
        <fullName evidence="3">Actin cytoskeleton-regulatory complex protein pan1</fullName>
    </alternativeName>
</protein>
<accession>A0A401GL09</accession>
<dbReference type="Pfam" id="PF00018">
    <property type="entry name" value="SH3_1"/>
    <property type="match status" value="1"/>
</dbReference>
<feature type="region of interest" description="Disordered" evidence="7">
    <location>
        <begin position="1157"/>
        <end position="1198"/>
    </location>
</feature>
<dbReference type="InterPro" id="IPR001849">
    <property type="entry name" value="PH_domain"/>
</dbReference>
<dbReference type="SMART" id="SM00246">
    <property type="entry name" value="WH2"/>
    <property type="match status" value="1"/>
</dbReference>
<feature type="domain" description="DH" evidence="10">
    <location>
        <begin position="1660"/>
        <end position="1841"/>
    </location>
</feature>
<proteinExistence type="predicted"/>
<feature type="compositionally biased region" description="Pro residues" evidence="7">
    <location>
        <begin position="731"/>
        <end position="744"/>
    </location>
</feature>
<dbReference type="GeneID" id="38779746"/>
<dbReference type="OrthoDB" id="1716625at2759"/>
<dbReference type="Gene3D" id="1.20.900.10">
    <property type="entry name" value="Dbl homology (DH) domain"/>
    <property type="match status" value="1"/>
</dbReference>
<keyword evidence="15" id="KW-1185">Reference proteome</keyword>
<sequence length="2269" mass="250458">MAQWGQGFQYPMQTGYNPQQFQQGFPVGGITAQPTGFSGQRTPGFQQPQPTGFQGTQGFQQPQQTGFPQQQQGFQSGFQPGSFQQRPPPPPVPSMSAVPPVPPIPSQFQQQQNIQRSGFLGLPQQQTSSFMSASPGLTTPLTAQPTGFTGGGMRPLIPQMTGFVDPRLQMMSNSFLPANLSMPYTSGGAPQLQQQAAQSLQQSFQQHNQAQRGNLAPKIPWALSKAEKKSYDQIFRAWDAQGTGFISGQTALEVFGQSGLDKNDLAKIWALADADNRGKLNLAEFHVAMGLIYRKLNGNNIPEELPPELVPPSHKDLDTSVNLLKDILKNDTRARSPSGFDVPVSRLRDRSLHSTSVPGAGGRQDATVYKYNDESPPGGFYQPRSRHVDRSAIRTSSENDSPSAELDDMKRQLENTAKMLDRAATENASRTAEDEELDREMADLKYKVKRVQEDLDYVSRGPRTPSKDEERRKLERELLKLMHERLPEVERKIKDREERKEREKREWARDRDRRNDRFGRYDDRDERYSSYDRDRDREDDRGYLRGTYDRDDRERERDRDRDDRDRDYNRDRDRDRDYDRDKDRDFARDRPYSRNRDRDYDRPRSPSAVRSPPPPPPPAPPSSVSKLPPAAPKPAPSPAPALKNMTPEERQAFIRAEGQRRLQERMAALGVVNSSTPSPKLDTTVEDRLAREKKEAEEKARAAEREAEERQRIRRERLEGEKALKEGKASPAPPTPSAPAPVAPLPTVQAPPLKPTPPPAKSRAPAPPPPRKAPAPRPPVVSRTPSAPTPPAPPTPPVSAPVPPPAPAVPDVDEDEEIRARQEALRKQRERLARLRQLEEEEEEARRAEEEYQARRRAAKAAAQSLVAAPVPPAISPAPPPVSPAPPASAPAPPPLPPPEITPSPRAAAVIAPPPPPPPPVPPVPIASTPAETPSEKNVNNPFSRLLKESPGATTSTPSAPAANGNTNPFFKSQVSASPVPPSTPATPRTPAPPPTPRAPSIPPPSKSPAPAAIKTTYHTAPGESEDEWDEIQEKEVDDSSEDELDSSRDTRNKLAQQLFGSILPPSRPQSAAAPSRPSDLSEPSTPVAPTPPPPPPSAPPMTTNIPFAPPRPPVAPVAPVAPAAPPAPLAPAVAAPAPAGDRSALLGSIQAGARLRKVQTNDRSASALAGQVLGDTAPPSHISNAPRAPSPPSFIAAPPELTLEMPQLTSSKSSNRESVDWYAGLAADGGAMRHEMSRLPSMQEEDEPPATVPHIQVQAVEENDVMADVDKSIEYRVRSLYPYEGQRQEDLSFRENVVLGAHPSKSGGDWWYGTLVRDSKSGFFPKTYVEKIEATKAKALYAYAGSSPDEMSFAEEDELTIVDRSDPDWWKAEQGGAVFIVPAGYLEILEVSEAYRAVASRYQLLSVSSEVKTLPPPPPVHQGSNADEVDQDEDSGSESETDYVSTSDSESAEDDEKVTEEARKVERGARELERQRVLEAAGFIFKSDVEPPPRPVRTRSRRGRRPPPAIPERVAAKSPQKDLPHLADHEETDNNALRLDDAFERYETFKLAHSSTNRLSMASVETSTSASMSVPSPTTPVPRSASAEPESRGLHFLSFFGLRAPGNDGESRTMPTISAPILIKDSGTPTKEDEVAFGSSWASLVDKSALVEIPTKERRRQEAIFELITTEAAYVRDLQLIVEVFYANLLPLLDEKAITVIFANIEDILLTNTTFFSSLEERQKECRLYVDRISDILKDGMVQMSIYMEYCVNQATAIKVLQTLRESNAGLAARLQSLRDDPAARNLDLSSYLLAPMQRITRYPLLIKQIVHYTEPSRDRNQLERAVRIAEGVLGQINETIREQEGRERLKTISKDLWIGQGRLDLTAPTRHMGARKLLKEGQLSKAKSGRKLRAFLCSDILVLTEETAKTLYRMPIPLSEVQIREVPGARDDLAFQVTIAYPRGGDNIALKATSARDCQLWMQAVDNASRKCREAERLARSTGSLSHDLAYVPTFRYFHKRPCIGGGAFWSALRSSGLEQDTIAFAPWTVKDMEYGEISMDSKEPEALPQDSLRVRPLNAKQERKLVDYLEEKFLDVTRNYKKRSQPTSTLQTLASYLTASHTLLSLILQIPPFDPSASLRTSLLLRLTGDVLNAIPGYAPDVQTLSQLLTWLDNLDHGWLAVLRCQTWDPDASQGVDIVLPADTVLRSTPTSQTERARLRSMLIAGTDRMEEWLAQLDTEAEDFQLTLERLGLQQGFDDLFAGTLNEMGSLAGSTVNDPQGMEGTC</sequence>
<feature type="region of interest" description="Disordered" evidence="7">
    <location>
        <begin position="1411"/>
        <end position="1469"/>
    </location>
</feature>
<dbReference type="CDD" id="cd00052">
    <property type="entry name" value="EH"/>
    <property type="match status" value="1"/>
</dbReference>
<dbReference type="PROSITE" id="PS50010">
    <property type="entry name" value="DH_2"/>
    <property type="match status" value="1"/>
</dbReference>
<feature type="domain" description="EH" evidence="11">
    <location>
        <begin position="227"/>
        <end position="316"/>
    </location>
</feature>
<dbReference type="GO" id="GO:0035025">
    <property type="term" value="P:positive regulation of Rho protein signal transduction"/>
    <property type="evidence" value="ECO:0007669"/>
    <property type="project" value="TreeGrafter"/>
</dbReference>
<dbReference type="Pfam" id="PF02205">
    <property type="entry name" value="WH2"/>
    <property type="match status" value="1"/>
</dbReference>
<dbReference type="SMART" id="SM00054">
    <property type="entry name" value="EFh"/>
    <property type="match status" value="2"/>
</dbReference>
<evidence type="ECO:0000259" key="11">
    <source>
        <dbReference type="PROSITE" id="PS50031"/>
    </source>
</evidence>
<dbReference type="STRING" id="139825.A0A401GL09"/>
<dbReference type="Gene3D" id="1.10.238.10">
    <property type="entry name" value="EF-hand"/>
    <property type="match status" value="1"/>
</dbReference>
<feature type="compositionally biased region" description="Basic residues" evidence="7">
    <location>
        <begin position="1497"/>
        <end position="1506"/>
    </location>
</feature>